<reference evidence="10" key="1">
    <citation type="submission" date="2023-08" db="EMBL/GenBank/DDBJ databases">
        <authorList>
            <person name="Alioto T."/>
            <person name="Alioto T."/>
            <person name="Gomez Garrido J."/>
        </authorList>
    </citation>
    <scope>NUCLEOTIDE SEQUENCE</scope>
</reference>
<evidence type="ECO:0000256" key="7">
    <source>
        <dbReference type="ARBA" id="ARBA00023136"/>
    </source>
</evidence>
<dbReference type="InterPro" id="IPR019335">
    <property type="entry name" value="COG7"/>
</dbReference>
<comment type="subcellular location">
    <subcellularLocation>
        <location evidence="1">Golgi apparatus membrane</location>
        <topology evidence="1">Peripheral membrane protein</topology>
    </subcellularLocation>
</comment>
<keyword evidence="7" id="KW-0472">Membrane</keyword>
<dbReference type="PANTHER" id="PTHR21443">
    <property type="entry name" value="CONSERVED OLIGOMERIC GOLGI COMPLEX COMPONENT 7"/>
    <property type="match status" value="1"/>
</dbReference>
<evidence type="ECO:0000256" key="3">
    <source>
        <dbReference type="ARBA" id="ARBA00020984"/>
    </source>
</evidence>
<dbReference type="GO" id="GO:0006890">
    <property type="term" value="P:retrograde vesicle-mediated transport, Golgi to endoplasmic reticulum"/>
    <property type="evidence" value="ECO:0007669"/>
    <property type="project" value="TreeGrafter"/>
</dbReference>
<dbReference type="GO" id="GO:0017119">
    <property type="term" value="C:Golgi transport complex"/>
    <property type="evidence" value="ECO:0007669"/>
    <property type="project" value="InterPro"/>
</dbReference>
<dbReference type="GO" id="GO:0000139">
    <property type="term" value="C:Golgi membrane"/>
    <property type="evidence" value="ECO:0007669"/>
    <property type="project" value="UniProtKB-SubCell"/>
</dbReference>
<gene>
    <name evidence="10" type="ORF">OCTVUL_1B021495</name>
</gene>
<keyword evidence="6" id="KW-0333">Golgi apparatus</keyword>
<keyword evidence="4" id="KW-0813">Transport</keyword>
<keyword evidence="11" id="KW-1185">Reference proteome</keyword>
<dbReference type="GO" id="GO:0007030">
    <property type="term" value="P:Golgi organization"/>
    <property type="evidence" value="ECO:0007669"/>
    <property type="project" value="TreeGrafter"/>
</dbReference>
<proteinExistence type="inferred from homology"/>
<dbReference type="EMBL" id="OX597816">
    <property type="protein sequence ID" value="CAI9719113.1"/>
    <property type="molecule type" value="Genomic_DNA"/>
</dbReference>
<name>A0AA36AP58_OCTVU</name>
<dbReference type="Pfam" id="PF10191">
    <property type="entry name" value="COG7"/>
    <property type="match status" value="1"/>
</dbReference>
<dbReference type="Proteomes" id="UP001162480">
    <property type="component" value="Chromosome 3"/>
</dbReference>
<evidence type="ECO:0000256" key="1">
    <source>
        <dbReference type="ARBA" id="ARBA00004395"/>
    </source>
</evidence>
<evidence type="ECO:0000256" key="6">
    <source>
        <dbReference type="ARBA" id="ARBA00023034"/>
    </source>
</evidence>
<accession>A0AA36AP58</accession>
<evidence type="ECO:0000313" key="10">
    <source>
        <dbReference type="EMBL" id="CAI9719113.1"/>
    </source>
</evidence>
<dbReference type="AlphaFoldDB" id="A0AA36AP58"/>
<evidence type="ECO:0000256" key="9">
    <source>
        <dbReference type="SAM" id="Coils"/>
    </source>
</evidence>
<evidence type="ECO:0000313" key="11">
    <source>
        <dbReference type="Proteomes" id="UP001162480"/>
    </source>
</evidence>
<feature type="coiled-coil region" evidence="9">
    <location>
        <begin position="84"/>
        <end position="111"/>
    </location>
</feature>
<dbReference type="GO" id="GO:0006886">
    <property type="term" value="P:intracellular protein transport"/>
    <property type="evidence" value="ECO:0007669"/>
    <property type="project" value="InterPro"/>
</dbReference>
<protein>
    <recommendedName>
        <fullName evidence="3">Conserved oligomeric Golgi complex subunit 7</fullName>
    </recommendedName>
    <alternativeName>
        <fullName evidence="8">Component of oligomeric Golgi complex 7</fullName>
    </alternativeName>
</protein>
<comment type="similarity">
    <text evidence="2">Belongs to the COG7 family.</text>
</comment>
<evidence type="ECO:0000256" key="4">
    <source>
        <dbReference type="ARBA" id="ARBA00022448"/>
    </source>
</evidence>
<dbReference type="PANTHER" id="PTHR21443:SF0">
    <property type="entry name" value="CONSERVED OLIGOMERIC GOLGI COMPLEX SUBUNIT 7"/>
    <property type="match status" value="1"/>
</dbReference>
<keyword evidence="9" id="KW-0175">Coiled coil</keyword>
<keyword evidence="5" id="KW-0653">Protein transport</keyword>
<sequence length="770" mass="88507">MDYSKFLDENFDVKEWVNGAFRSHKDTTVSKDQYATNLVMKLQMFIQEVNNSNGSLQEEHHAMRNSSSKTGLITKSVIVVMREIEAVRQEAALLQDQMRLVKQDIQKVEQDTSQSMQTLLKLDGIKSRMKATSDALKEADNWTTLSADVEEVFLSQDIQAITAKLVGMQQSLQMLVDTPDYQQRCQHLEKLQNKLETLLSPQVVAAFNAQSLEATQTYAKIFEDINRLSQLYKYYHKCQKVQLINHWKNILDTNSDDTFLEWLTSFYDHLLSTWHGQIKWCSQVFRDPVPILCDLFTEVIKDLDPSLDDCLSVYIDEQGSNVTLISLINLKQVSERFSKSIESAVEYCMSDNPEHAVSLLDLQKSIYAVYQPYLSKYKHFEEVALQCELDNIRLDHEEIVDSIGLLGESVSKLMSSAKKANERCIQFTDGFGYLYLLEALKMFYISYCREFKRVLSNVRAKCYIGRQQEDFEDWSLFQQSLRMIQICGELIIQTEELDKTLINNIISTLGKYFLPSQHSPLKETTDKKTGKKVSLFQRHASLLLEDEADIEILEEFVLKLEEGDTPSVLSDVTKEMFKLSQEVHKFGFDIVFAQLKKHLIGMANMEVWISLSAGTAITSDLPAFSLSPQEYITKVGQYLMTLPQLLEPYIIQDNQAVTVALQHGRLPYTEDQDIPEHSADLWLQSIARGTMFLYSEEILKIYELSPHGTKQLVTDLDYLCNVLDDLGLSAEQMHDIKQLLKAEPDEFRPLASRMPQRLANVISQMRNIEL</sequence>
<evidence type="ECO:0000256" key="5">
    <source>
        <dbReference type="ARBA" id="ARBA00022927"/>
    </source>
</evidence>
<evidence type="ECO:0000256" key="8">
    <source>
        <dbReference type="ARBA" id="ARBA00031345"/>
    </source>
</evidence>
<organism evidence="10 11">
    <name type="scientific">Octopus vulgaris</name>
    <name type="common">Common octopus</name>
    <dbReference type="NCBI Taxonomy" id="6645"/>
    <lineage>
        <taxon>Eukaryota</taxon>
        <taxon>Metazoa</taxon>
        <taxon>Spiralia</taxon>
        <taxon>Lophotrochozoa</taxon>
        <taxon>Mollusca</taxon>
        <taxon>Cephalopoda</taxon>
        <taxon>Coleoidea</taxon>
        <taxon>Octopodiformes</taxon>
        <taxon>Octopoda</taxon>
        <taxon>Incirrata</taxon>
        <taxon>Octopodidae</taxon>
        <taxon>Octopus</taxon>
    </lineage>
</organism>
<evidence type="ECO:0000256" key="2">
    <source>
        <dbReference type="ARBA" id="ARBA00005831"/>
    </source>
</evidence>